<dbReference type="AlphaFoldDB" id="C0QKN0"/>
<dbReference type="FunFam" id="3.10.50.30:FF:000001">
    <property type="entry name" value="Transcription elongation factor GreA"/>
    <property type="match status" value="1"/>
</dbReference>
<comment type="function">
    <text evidence="6 8 9">Necessary for efficient RNA polymerase transcription elongation past template-encoded arresting sites. The arresting sites in DNA have the property of trapping a certain fraction of elongating RNA polymerases that pass through, resulting in locked ternary complexes. Cleavage of the nascent transcript by cleavage factors such as GreA or GreB allows the resumption of elongation from the new 3'terminus. GreA releases sequences of 2 to 3 nucleotides.</text>
</comment>
<evidence type="ECO:0000256" key="2">
    <source>
        <dbReference type="ARBA" id="ARBA00013729"/>
    </source>
</evidence>
<dbReference type="eggNOG" id="COG0782">
    <property type="taxonomic scope" value="Bacteria"/>
</dbReference>
<evidence type="ECO:0000313" key="12">
    <source>
        <dbReference type="EMBL" id="ACN16120.1"/>
    </source>
</evidence>
<dbReference type="InterPro" id="IPR023459">
    <property type="entry name" value="Tscrpt_elong_fac_GreA/B_fam"/>
</dbReference>
<organism evidence="12 13">
    <name type="scientific">Desulforapulum autotrophicum (strain ATCC 43914 / DSM 3382 / VKM B-1955 / HRM2)</name>
    <name type="common">Desulfobacterium autotrophicum</name>
    <dbReference type="NCBI Taxonomy" id="177437"/>
    <lineage>
        <taxon>Bacteria</taxon>
        <taxon>Pseudomonadati</taxon>
        <taxon>Thermodesulfobacteriota</taxon>
        <taxon>Desulfobacteria</taxon>
        <taxon>Desulfobacterales</taxon>
        <taxon>Desulfobacteraceae</taxon>
        <taxon>Desulforapulum</taxon>
    </lineage>
</organism>
<gene>
    <name evidence="12" type="primary">greA1</name>
    <name evidence="8" type="synonym">greA</name>
    <name evidence="12" type="ordered locus">HRM2_30370</name>
</gene>
<keyword evidence="4 8" id="KW-0238">DNA-binding</keyword>
<dbReference type="PANTHER" id="PTHR30437:SF4">
    <property type="entry name" value="TRANSCRIPTION ELONGATION FACTOR GREA"/>
    <property type="match status" value="1"/>
</dbReference>
<dbReference type="InterPro" id="IPR036805">
    <property type="entry name" value="Tscrpt_elong_fac_GreA/B_N_sf"/>
</dbReference>
<evidence type="ECO:0000256" key="1">
    <source>
        <dbReference type="ARBA" id="ARBA00008213"/>
    </source>
</evidence>
<dbReference type="InterPro" id="IPR028624">
    <property type="entry name" value="Tscrpt_elong_fac_GreA/B"/>
</dbReference>
<accession>C0QKN0</accession>
<dbReference type="PANTHER" id="PTHR30437">
    <property type="entry name" value="TRANSCRIPTION ELONGATION FACTOR GREA"/>
    <property type="match status" value="1"/>
</dbReference>
<evidence type="ECO:0000313" key="13">
    <source>
        <dbReference type="Proteomes" id="UP000000442"/>
    </source>
</evidence>
<dbReference type="GO" id="GO:0006354">
    <property type="term" value="P:DNA-templated transcription elongation"/>
    <property type="evidence" value="ECO:0007669"/>
    <property type="project" value="TreeGrafter"/>
</dbReference>
<dbReference type="KEGG" id="dat:HRM2_30370"/>
<dbReference type="InterPro" id="IPR036953">
    <property type="entry name" value="GreA/GreB_C_sf"/>
</dbReference>
<evidence type="ECO:0000259" key="10">
    <source>
        <dbReference type="Pfam" id="PF01272"/>
    </source>
</evidence>
<dbReference type="EMBL" id="CP001087">
    <property type="protein sequence ID" value="ACN16120.1"/>
    <property type="molecule type" value="Genomic_DNA"/>
</dbReference>
<dbReference type="InterPro" id="IPR018151">
    <property type="entry name" value="TF_GreA/GreB_CS"/>
</dbReference>
<evidence type="ECO:0000256" key="3">
    <source>
        <dbReference type="ARBA" id="ARBA00023015"/>
    </source>
</evidence>
<evidence type="ECO:0000256" key="5">
    <source>
        <dbReference type="ARBA" id="ARBA00023163"/>
    </source>
</evidence>
<keyword evidence="3 8" id="KW-0805">Transcription regulation</keyword>
<dbReference type="NCBIfam" id="NF001263">
    <property type="entry name" value="PRK00226.1-4"/>
    <property type="match status" value="1"/>
</dbReference>
<keyword evidence="13" id="KW-1185">Reference proteome</keyword>
<dbReference type="InterPro" id="IPR006359">
    <property type="entry name" value="Tscrpt_elong_fac_GreA"/>
</dbReference>
<dbReference type="Pfam" id="PF01272">
    <property type="entry name" value="GreA_GreB"/>
    <property type="match status" value="1"/>
</dbReference>
<dbReference type="FunFam" id="1.10.287.180:FF:000001">
    <property type="entry name" value="Transcription elongation factor GreA"/>
    <property type="match status" value="1"/>
</dbReference>
<dbReference type="GO" id="GO:0070063">
    <property type="term" value="F:RNA polymerase binding"/>
    <property type="evidence" value="ECO:0007669"/>
    <property type="project" value="InterPro"/>
</dbReference>
<feature type="domain" description="Transcription elongation factor GreA/GreB N-terminal" evidence="11">
    <location>
        <begin position="24"/>
        <end position="94"/>
    </location>
</feature>
<sequence>MGRPGDGLFCFFILYGEKKILDQIPITIEGYAALKEELQRLKTIERPQNIKAIEIARAHGDLSENAEFDAAKDRQSFIEGRIGELGYKIASAKIIDPATVSKDCVRFASRVVIENLDSGEEVEYMIVGQEESDIHKGKISVSSPLGMALLGKQPGDEIVIQAPGGKRNYEIVDIL</sequence>
<dbReference type="NCBIfam" id="NF001261">
    <property type="entry name" value="PRK00226.1-2"/>
    <property type="match status" value="1"/>
</dbReference>
<evidence type="ECO:0000259" key="11">
    <source>
        <dbReference type="Pfam" id="PF03449"/>
    </source>
</evidence>
<evidence type="ECO:0000256" key="9">
    <source>
        <dbReference type="RuleBase" id="RU000556"/>
    </source>
</evidence>
<reference evidence="12 13" key="1">
    <citation type="journal article" date="2009" name="Environ. Microbiol.">
        <title>Genome sequence of Desulfobacterium autotrophicum HRM2, a marine sulfate reducer oxidizing organic carbon completely to carbon dioxide.</title>
        <authorList>
            <person name="Strittmatter A.W."/>
            <person name="Liesegang H."/>
            <person name="Rabus R."/>
            <person name="Decker I."/>
            <person name="Amann J."/>
            <person name="Andres S."/>
            <person name="Henne A."/>
            <person name="Fricke W.F."/>
            <person name="Martinez-Arias R."/>
            <person name="Bartels D."/>
            <person name="Goesmann A."/>
            <person name="Krause L."/>
            <person name="Puehler A."/>
            <person name="Klenk H.P."/>
            <person name="Richter M."/>
            <person name="Schuler M."/>
            <person name="Gloeckner F.O."/>
            <person name="Meyerdierks A."/>
            <person name="Gottschalk G."/>
            <person name="Amann R."/>
        </authorList>
    </citation>
    <scope>NUCLEOTIDE SEQUENCE [LARGE SCALE GENOMIC DNA]</scope>
    <source>
        <strain evidence="13">ATCC 43914 / DSM 3382 / HRM2</strain>
    </source>
</reference>
<dbReference type="PROSITE" id="PS00830">
    <property type="entry name" value="GREAB_2"/>
    <property type="match status" value="1"/>
</dbReference>
<dbReference type="PIRSF" id="PIRSF006092">
    <property type="entry name" value="GreA_GreB"/>
    <property type="match status" value="1"/>
</dbReference>
<name>C0QKN0_DESAH</name>
<dbReference type="NCBIfam" id="TIGR01462">
    <property type="entry name" value="greA"/>
    <property type="match status" value="1"/>
</dbReference>
<dbReference type="Pfam" id="PF03449">
    <property type="entry name" value="GreA_GreB_N"/>
    <property type="match status" value="1"/>
</dbReference>
<dbReference type="GO" id="GO:0032784">
    <property type="term" value="P:regulation of DNA-templated transcription elongation"/>
    <property type="evidence" value="ECO:0007669"/>
    <property type="project" value="UniProtKB-UniRule"/>
</dbReference>
<dbReference type="HOGENOM" id="CLU_101379_2_0_7"/>
<dbReference type="InterPro" id="IPR001437">
    <property type="entry name" value="Tscrpt_elong_fac_GreA/B_C"/>
</dbReference>
<dbReference type="InterPro" id="IPR022691">
    <property type="entry name" value="Tscrpt_elong_fac_GreA/B_N"/>
</dbReference>
<evidence type="ECO:0000256" key="7">
    <source>
        <dbReference type="ARBA" id="ARBA00030776"/>
    </source>
</evidence>
<dbReference type="SUPFAM" id="SSF54534">
    <property type="entry name" value="FKBP-like"/>
    <property type="match status" value="1"/>
</dbReference>
<comment type="similarity">
    <text evidence="1 8 9">Belongs to the GreA/GreB family.</text>
</comment>
<evidence type="ECO:0000256" key="6">
    <source>
        <dbReference type="ARBA" id="ARBA00024916"/>
    </source>
</evidence>
<evidence type="ECO:0000256" key="8">
    <source>
        <dbReference type="HAMAP-Rule" id="MF_00105"/>
    </source>
</evidence>
<protein>
    <recommendedName>
        <fullName evidence="2 8">Transcription elongation factor GreA</fullName>
    </recommendedName>
    <alternativeName>
        <fullName evidence="7 8">Transcript cleavage factor GreA</fullName>
    </alternativeName>
</protein>
<dbReference type="STRING" id="177437.HRM2_30370"/>
<dbReference type="SUPFAM" id="SSF46557">
    <property type="entry name" value="GreA transcript cleavage protein, N-terminal domain"/>
    <property type="match status" value="1"/>
</dbReference>
<dbReference type="Proteomes" id="UP000000442">
    <property type="component" value="Chromosome"/>
</dbReference>
<keyword evidence="5 8" id="KW-0804">Transcription</keyword>
<dbReference type="Gene3D" id="3.10.50.30">
    <property type="entry name" value="Transcription elongation factor, GreA/GreB, C-terminal domain"/>
    <property type="match status" value="1"/>
</dbReference>
<proteinExistence type="inferred from homology"/>
<evidence type="ECO:0000256" key="4">
    <source>
        <dbReference type="ARBA" id="ARBA00023125"/>
    </source>
</evidence>
<dbReference type="NCBIfam" id="NF001264">
    <property type="entry name" value="PRK00226.1-5"/>
    <property type="match status" value="1"/>
</dbReference>
<feature type="domain" description="Transcription elongation factor GreA/GreB C-terminal" evidence="10">
    <location>
        <begin position="101"/>
        <end position="174"/>
    </location>
</feature>
<dbReference type="HAMAP" id="MF_00105">
    <property type="entry name" value="GreA_GreB"/>
    <property type="match status" value="1"/>
</dbReference>
<dbReference type="GO" id="GO:0003677">
    <property type="term" value="F:DNA binding"/>
    <property type="evidence" value="ECO:0007669"/>
    <property type="project" value="UniProtKB-UniRule"/>
</dbReference>
<dbReference type="Gene3D" id="1.10.287.180">
    <property type="entry name" value="Transcription elongation factor, GreA/GreB, N-terminal domain"/>
    <property type="match status" value="1"/>
</dbReference>